<dbReference type="EMBL" id="KB292627">
    <property type="protein sequence ID" value="ELU17227.1"/>
    <property type="molecule type" value="Genomic_DNA"/>
</dbReference>
<dbReference type="OrthoDB" id="6738932at2759"/>
<dbReference type="Gene3D" id="3.60.10.10">
    <property type="entry name" value="Endonuclease/exonuclease/phosphatase"/>
    <property type="match status" value="1"/>
</dbReference>
<reference evidence="3" key="1">
    <citation type="submission" date="2012-12" db="EMBL/GenBank/DDBJ databases">
        <authorList>
            <person name="Hellsten U."/>
            <person name="Grimwood J."/>
            <person name="Chapman J.A."/>
            <person name="Shapiro H."/>
            <person name="Aerts A."/>
            <person name="Otillar R.P."/>
            <person name="Terry A.Y."/>
            <person name="Boore J.L."/>
            <person name="Simakov O."/>
            <person name="Marletaz F."/>
            <person name="Cho S.-J."/>
            <person name="Edsinger-Gonzales E."/>
            <person name="Havlak P."/>
            <person name="Kuo D.-H."/>
            <person name="Larsson T."/>
            <person name="Lv J."/>
            <person name="Arendt D."/>
            <person name="Savage R."/>
            <person name="Osoegawa K."/>
            <person name="de Jong P."/>
            <person name="Lindberg D.R."/>
            <person name="Seaver E.C."/>
            <person name="Weisblat D.A."/>
            <person name="Putnam N.H."/>
            <person name="Grigoriev I.V."/>
            <person name="Rokhsar D.S."/>
        </authorList>
    </citation>
    <scope>NUCLEOTIDE SEQUENCE</scope>
    <source>
        <strain evidence="3">I ESC-2004</strain>
    </source>
</reference>
<evidence type="ECO:0000313" key="1">
    <source>
        <dbReference type="EMBL" id="ELU17227.1"/>
    </source>
</evidence>
<reference evidence="2" key="3">
    <citation type="submission" date="2015-06" db="UniProtKB">
        <authorList>
            <consortium name="EnsemblMetazoa"/>
        </authorList>
    </citation>
    <scope>IDENTIFICATION</scope>
</reference>
<dbReference type="EMBL" id="AMQN01004111">
    <property type="status" value="NOT_ANNOTATED_CDS"/>
    <property type="molecule type" value="Genomic_DNA"/>
</dbReference>
<dbReference type="Proteomes" id="UP000014760">
    <property type="component" value="Unassembled WGS sequence"/>
</dbReference>
<gene>
    <name evidence="1" type="ORF">CAPTEDRAFT_210518</name>
</gene>
<dbReference type="HOGENOM" id="CLU_767780_0_0_1"/>
<name>R7VF90_CAPTE</name>
<dbReference type="EnsemblMetazoa" id="CapteT210518">
    <property type="protein sequence ID" value="CapteP210518"/>
    <property type="gene ID" value="CapteG210518"/>
</dbReference>
<accession>R7VF90</accession>
<dbReference type="AlphaFoldDB" id="R7VF90"/>
<reference evidence="1 3" key="2">
    <citation type="journal article" date="2013" name="Nature">
        <title>Insights into bilaterian evolution from three spiralian genomes.</title>
        <authorList>
            <person name="Simakov O."/>
            <person name="Marletaz F."/>
            <person name="Cho S.J."/>
            <person name="Edsinger-Gonzales E."/>
            <person name="Havlak P."/>
            <person name="Hellsten U."/>
            <person name="Kuo D.H."/>
            <person name="Larsson T."/>
            <person name="Lv J."/>
            <person name="Arendt D."/>
            <person name="Savage R."/>
            <person name="Osoegawa K."/>
            <person name="de Jong P."/>
            <person name="Grimwood J."/>
            <person name="Chapman J.A."/>
            <person name="Shapiro H."/>
            <person name="Aerts A."/>
            <person name="Otillar R.P."/>
            <person name="Terry A.Y."/>
            <person name="Boore J.L."/>
            <person name="Grigoriev I.V."/>
            <person name="Lindberg D.R."/>
            <person name="Seaver E.C."/>
            <person name="Weisblat D.A."/>
            <person name="Putnam N.H."/>
            <person name="Rokhsar D.S."/>
        </authorList>
    </citation>
    <scope>NUCLEOTIDE SEQUENCE</scope>
    <source>
        <strain evidence="1 3">I ESC-2004</strain>
    </source>
</reference>
<keyword evidence="3" id="KW-1185">Reference proteome</keyword>
<proteinExistence type="predicted"/>
<evidence type="ECO:0000313" key="3">
    <source>
        <dbReference type="Proteomes" id="UP000014760"/>
    </source>
</evidence>
<sequence length="361" mass="41768">MPEQRRTAQFLVRCPTPVHPDAGLQNMLQQQIAETRMMNANFQRMMVFVNQLQDEMQKIKEDNAQLHQIVTKQQSFLEDIDFQQRGCNLIVTGLNENEPCTINGETVENDEDKINLILHTIEMRDVKPVSITRLGKLVESRARPIKVVLDSRDTRSNILRKTSTLKNTPAFSKVFMKADTHPAYREEWRRLSQIFWTEKNRTENQGHNIVFDKKNRITLRDDPPYFALDDLASLQCRIHCAGKKRLLIGDMNARRGVQVSTLLSSASQEWRYDELPDPVPQPKSHGKIVLEMCKHLNAVIINNLSTGSKFFRGSLTFRERQRWISELDLCIISSELVHLVDNLVIDTSFASLRTMHLFVDN</sequence>
<evidence type="ECO:0000313" key="2">
    <source>
        <dbReference type="EnsemblMetazoa" id="CapteP210518"/>
    </source>
</evidence>
<organism evidence="1">
    <name type="scientific">Capitella teleta</name>
    <name type="common">Polychaete worm</name>
    <dbReference type="NCBI Taxonomy" id="283909"/>
    <lineage>
        <taxon>Eukaryota</taxon>
        <taxon>Metazoa</taxon>
        <taxon>Spiralia</taxon>
        <taxon>Lophotrochozoa</taxon>
        <taxon>Annelida</taxon>
        <taxon>Polychaeta</taxon>
        <taxon>Sedentaria</taxon>
        <taxon>Scolecida</taxon>
        <taxon>Capitellidae</taxon>
        <taxon>Capitella</taxon>
    </lineage>
</organism>
<dbReference type="InterPro" id="IPR036691">
    <property type="entry name" value="Endo/exonu/phosph_ase_sf"/>
</dbReference>
<protein>
    <recommendedName>
        <fullName evidence="4">Endonuclease/exonuclease/phosphatase domain-containing protein</fullName>
    </recommendedName>
</protein>
<evidence type="ECO:0008006" key="4">
    <source>
        <dbReference type="Google" id="ProtNLM"/>
    </source>
</evidence>